<dbReference type="GO" id="GO:0005929">
    <property type="term" value="C:cilium"/>
    <property type="evidence" value="ECO:0007669"/>
    <property type="project" value="UniProtKB-SubCell"/>
</dbReference>
<evidence type="ECO:0000256" key="3">
    <source>
        <dbReference type="ARBA" id="ARBA00022737"/>
    </source>
</evidence>
<sequence length="884" mass="98790">MGRGIIYLFNSFYIHPPQRTQNGLQGPKTMTAGSISVPQVIPLRIPLPGKAKHEINTNTLVEIKSDTPEVSIYYTLDGSKPDPLKRLGYGENNTFRYKRPFTLPDGKITVRALAVTSDGRESGIVTKVFFVAYKPPNIMSSDEDDEENFLQQLSKEDLEESMSPAKEKKKDLNEESKSDWNVTSQTFQDVEVDGWISHRVLKSPRFLESRLGAPTHREGPASVLQFQQSEDLEESMSPAKEKKKDLNEESKSDWNVTSQTFQDVEVDGWISHRVLKSPRFLESRLGAPTHREGPASVLQFQQSEFNGSADPTTRKRLTSTDAMRIQRETDFLKCTHCLAPRPSDPFARFCQECGSPVPPLPGRRLPPPEGAQMGLCVECRTMVPMNTPTCIVCEAPLFSQLQPQASIHLKGKAICRYCGTGNPINLKNCVTCESRLPERQMPIFSGECAPPVPNQLGKMQSCSKCGRVNHADARFCDWCGVKPSPPTSYLICSKCDASNHPYARFCLSCGVYLEPPSRITFQNNLLLGMGDTLALSEDRKSRVAWEPIHFPLPKPRLNLERTDKGTQTVGLFYPSSKILEKKELELISQKEIHDKMSDRKPLLTAISPGRGYWRKQLDHICAHLRCYTQNNSDFKALIGEPRMGRIISATIHEDGYEVSLRLNYVFVTDKNILTGKPMKLSNSHFLSTVTEGREEQCNSQSSLMSDDAHSTTSSTGKVIRKRKTRKFLDKEAKLPPEERRLLKEVGPKGEGRILEVQQFLEEGADPNCTNNEDRPVLTVAVLNRHHEVIPVLVQKGADIDQQSGPHNNTALHEAVMLGIEGNRCTEVLLGCNASIKKKNDKGLTAYDLALKNGNDQVVSLFAAKLGQGMLDKIAKPKTVSLDVF</sequence>
<dbReference type="InterPro" id="IPR052481">
    <property type="entry name" value="DZAN1"/>
</dbReference>
<keyword evidence="3" id="KW-0677">Repeat</keyword>
<feature type="region of interest" description="Disordered" evidence="10">
    <location>
        <begin position="700"/>
        <end position="719"/>
    </location>
</feature>
<evidence type="ECO:0000259" key="11">
    <source>
        <dbReference type="Pfam" id="PF12773"/>
    </source>
</evidence>
<evidence type="ECO:0000256" key="7">
    <source>
        <dbReference type="ARBA" id="ARBA00023273"/>
    </source>
</evidence>
<dbReference type="RefSeq" id="XP_033793334.1">
    <property type="nucleotide sequence ID" value="XM_033937443.1"/>
</dbReference>
<gene>
    <name evidence="13" type="primary">DZANK1</name>
</gene>
<dbReference type="FunCoup" id="A0A6P8QAE9">
    <property type="interactions" value="388"/>
</dbReference>
<evidence type="ECO:0000256" key="2">
    <source>
        <dbReference type="ARBA" id="ARBA00022723"/>
    </source>
</evidence>
<feature type="region of interest" description="Disordered" evidence="10">
    <location>
        <begin position="211"/>
        <end position="251"/>
    </location>
</feature>
<evidence type="ECO:0000256" key="6">
    <source>
        <dbReference type="ARBA" id="ARBA00023043"/>
    </source>
</evidence>
<dbReference type="Proteomes" id="UP000515159">
    <property type="component" value="Chromosome 3"/>
</dbReference>
<evidence type="ECO:0000256" key="1">
    <source>
        <dbReference type="ARBA" id="ARBA00004138"/>
    </source>
</evidence>
<organism evidence="12 13">
    <name type="scientific">Geotrypetes seraphini</name>
    <name type="common">Gaboon caecilian</name>
    <name type="synonym">Caecilia seraphini</name>
    <dbReference type="NCBI Taxonomy" id="260995"/>
    <lineage>
        <taxon>Eukaryota</taxon>
        <taxon>Metazoa</taxon>
        <taxon>Chordata</taxon>
        <taxon>Craniata</taxon>
        <taxon>Vertebrata</taxon>
        <taxon>Euteleostomi</taxon>
        <taxon>Amphibia</taxon>
        <taxon>Gymnophiona</taxon>
        <taxon>Geotrypetes</taxon>
    </lineage>
</organism>
<feature type="compositionally biased region" description="Basic and acidic residues" evidence="10">
    <location>
        <begin position="165"/>
        <end position="178"/>
    </location>
</feature>
<dbReference type="InterPro" id="IPR036770">
    <property type="entry name" value="Ankyrin_rpt-contain_sf"/>
</dbReference>
<dbReference type="InterPro" id="IPR026876">
    <property type="entry name" value="Fn3_assoc_repeat"/>
</dbReference>
<keyword evidence="12" id="KW-1185">Reference proteome</keyword>
<keyword evidence="7" id="KW-0966">Cell projection</keyword>
<feature type="domain" description="DZANK-type" evidence="11">
    <location>
        <begin position="462"/>
        <end position="510"/>
    </location>
</feature>
<accession>A0A6P8QAE9</accession>
<evidence type="ECO:0000256" key="9">
    <source>
        <dbReference type="PROSITE-ProRule" id="PRU00023"/>
    </source>
</evidence>
<dbReference type="GO" id="GO:0042462">
    <property type="term" value="P:eye photoreceptor cell development"/>
    <property type="evidence" value="ECO:0007669"/>
    <property type="project" value="TreeGrafter"/>
</dbReference>
<dbReference type="PANTHER" id="PTHR16058:SF4">
    <property type="entry name" value="DOUBLE ZINC RIBBON AND ANKYRIN REPEAT-CONTAINING PROTEIN 1"/>
    <property type="match status" value="1"/>
</dbReference>
<keyword evidence="6 9" id="KW-0040">ANK repeat</keyword>
<dbReference type="InParanoid" id="A0A6P8QAE9"/>
<dbReference type="KEGG" id="gsh:117357129"/>
<dbReference type="Pfam" id="PF12773">
    <property type="entry name" value="DZR"/>
    <property type="match status" value="2"/>
</dbReference>
<feature type="compositionally biased region" description="Polar residues" evidence="10">
    <location>
        <begin position="700"/>
        <end position="716"/>
    </location>
</feature>
<dbReference type="SUPFAM" id="SSF48403">
    <property type="entry name" value="Ankyrin repeat"/>
    <property type="match status" value="1"/>
</dbReference>
<keyword evidence="2" id="KW-0479">Metal-binding</keyword>
<evidence type="ECO:0000313" key="13">
    <source>
        <dbReference type="RefSeq" id="XP_033793334.1"/>
    </source>
</evidence>
<feature type="region of interest" description="Disordered" evidence="10">
    <location>
        <begin position="155"/>
        <end position="180"/>
    </location>
</feature>
<dbReference type="AlphaFoldDB" id="A0A6P8QAE9"/>
<dbReference type="InterPro" id="IPR002110">
    <property type="entry name" value="Ankyrin_rpt"/>
</dbReference>
<evidence type="ECO:0000256" key="8">
    <source>
        <dbReference type="ARBA" id="ARBA00039856"/>
    </source>
</evidence>
<evidence type="ECO:0000256" key="5">
    <source>
        <dbReference type="ARBA" id="ARBA00022833"/>
    </source>
</evidence>
<dbReference type="PANTHER" id="PTHR16058">
    <property type="entry name" value="DOUBLE ZINC RIBBON AND ANKYRIN REPEAT-CONTAINING PROTEIN 1"/>
    <property type="match status" value="1"/>
</dbReference>
<reference evidence="13" key="1">
    <citation type="submission" date="2025-08" db="UniProtKB">
        <authorList>
            <consortium name="RefSeq"/>
        </authorList>
    </citation>
    <scope>IDENTIFICATION</scope>
</reference>
<dbReference type="CTD" id="55184"/>
<evidence type="ECO:0000313" key="12">
    <source>
        <dbReference type="Proteomes" id="UP000515159"/>
    </source>
</evidence>
<feature type="compositionally biased region" description="Basic and acidic residues" evidence="10">
    <location>
        <begin position="239"/>
        <end position="251"/>
    </location>
</feature>
<dbReference type="PROSITE" id="PS50088">
    <property type="entry name" value="ANK_REPEAT"/>
    <property type="match status" value="1"/>
</dbReference>
<proteinExistence type="predicted"/>
<dbReference type="OrthoDB" id="10033229at2759"/>
<comment type="subcellular location">
    <subcellularLocation>
        <location evidence="1">Cell projection</location>
        <location evidence="1">Cilium</location>
    </subcellularLocation>
</comment>
<feature type="domain" description="DZANK-type" evidence="11">
    <location>
        <begin position="334"/>
        <end position="393"/>
    </location>
</feature>
<evidence type="ECO:0000256" key="10">
    <source>
        <dbReference type="SAM" id="MobiDB-lite"/>
    </source>
</evidence>
<dbReference type="GeneID" id="117357129"/>
<name>A0A6P8QAE9_GEOSA</name>
<feature type="repeat" description="ANK" evidence="9">
    <location>
        <begin position="772"/>
        <end position="804"/>
    </location>
</feature>
<dbReference type="GO" id="GO:0008270">
    <property type="term" value="F:zinc ion binding"/>
    <property type="evidence" value="ECO:0007669"/>
    <property type="project" value="UniProtKB-KW"/>
</dbReference>
<keyword evidence="5" id="KW-0862">Zinc</keyword>
<protein>
    <recommendedName>
        <fullName evidence="8">Double zinc ribbon and ankyrin repeat-containing protein 1</fullName>
    </recommendedName>
</protein>
<dbReference type="InterPro" id="IPR025874">
    <property type="entry name" value="DZR"/>
</dbReference>
<dbReference type="Gene3D" id="1.25.40.20">
    <property type="entry name" value="Ankyrin repeat-containing domain"/>
    <property type="match status" value="1"/>
</dbReference>
<dbReference type="Pfam" id="PF12796">
    <property type="entry name" value="Ank_2"/>
    <property type="match status" value="1"/>
</dbReference>
<keyword evidence="4" id="KW-0863">Zinc-finger</keyword>
<dbReference type="Pfam" id="PF13287">
    <property type="entry name" value="Fn3_assoc"/>
    <property type="match status" value="1"/>
</dbReference>
<dbReference type="SMART" id="SM00248">
    <property type="entry name" value="ANK"/>
    <property type="match status" value="3"/>
</dbReference>
<evidence type="ECO:0000256" key="4">
    <source>
        <dbReference type="ARBA" id="ARBA00022771"/>
    </source>
</evidence>